<sequence length="593" mass="66298">MGGSGSSKGVGVGVGGRGGGGRPYGVMLLLAFGAAIFGVMVVHKLRERHIFTLLVQDKDHDIMSLHLLLQKEREYTKQVKRKMEELKVKANSLRAQKMDLANRLMEIQSVTASLKMEHRVLESAVEEKQTEIKMLRQNEKDITKENSRITKLAQLLKEKEAEIEEMKLSIKEKQIHVWSVSTDDPANTPPNRTSTDVVLVKDENGIVESERTANPHEDESPRISTGGGGTVAIQSTEIPKDKKSEKNDPKTEGLRESGDASVKNMKEGQGRGGVLDYKEQNLEEGQGSGEVSDDKLENPDKPQDGDAYRVKDENGPKDATEILLENPLNGALENQNEGSDTKAMDIEEHGISRNEKPESYSNGEGRLFGEESKDTMQVERLTGSQNVTKTKERSSRDYKSVSMGKRWKVFSRKRHSGMSDNSESVHSSNSFNFFSKDAQEGRKWRAMLRGRLRKDEDHQDDNLRNSKYNKGLGDGIDGNGQVDFSNEGRFKTSEIPLEFTNSTDDKYHRIEDSSSNQQLRNEDENDLKAGQLEKPQNASDKEVSTVSSMSENTGLASVDKLDSEWNEVPENTKDVHIGEQSDYTELDGINDQF</sequence>
<dbReference type="PANTHER" id="PTHR36143">
    <property type="entry name" value="OS08G0177500 PROTEIN"/>
    <property type="match status" value="1"/>
</dbReference>
<feature type="compositionally biased region" description="Basic and acidic residues" evidence="2">
    <location>
        <begin position="454"/>
        <end position="464"/>
    </location>
</feature>
<evidence type="ECO:0008006" key="6">
    <source>
        <dbReference type="Google" id="ProtNLM"/>
    </source>
</evidence>
<feature type="transmembrane region" description="Helical" evidence="3">
    <location>
        <begin position="24"/>
        <end position="42"/>
    </location>
</feature>
<feature type="compositionally biased region" description="Basic and acidic residues" evidence="2">
    <location>
        <begin position="570"/>
        <end position="579"/>
    </location>
</feature>
<feature type="compositionally biased region" description="Basic and acidic residues" evidence="2">
    <location>
        <begin position="206"/>
        <end position="221"/>
    </location>
</feature>
<keyword evidence="3" id="KW-0472">Membrane</keyword>
<feature type="compositionally biased region" description="Basic and acidic residues" evidence="2">
    <location>
        <begin position="367"/>
        <end position="377"/>
    </location>
</feature>
<keyword evidence="3" id="KW-1133">Transmembrane helix</keyword>
<feature type="coiled-coil region" evidence="1">
    <location>
        <begin position="69"/>
        <end position="176"/>
    </location>
</feature>
<keyword evidence="5" id="KW-1185">Reference proteome</keyword>
<feature type="compositionally biased region" description="Polar residues" evidence="2">
    <location>
        <begin position="534"/>
        <end position="555"/>
    </location>
</feature>
<feature type="region of interest" description="Disordered" evidence="2">
    <location>
        <begin position="454"/>
        <end position="593"/>
    </location>
</feature>
<proteinExistence type="predicted"/>
<feature type="compositionally biased region" description="Basic and acidic residues" evidence="2">
    <location>
        <begin position="389"/>
        <end position="399"/>
    </location>
</feature>
<feature type="compositionally biased region" description="Basic and acidic residues" evidence="2">
    <location>
        <begin position="292"/>
        <end position="318"/>
    </location>
</feature>
<accession>A0A7J7N8A1</accession>
<feature type="region of interest" description="Disordered" evidence="2">
    <location>
        <begin position="206"/>
        <end position="318"/>
    </location>
</feature>
<evidence type="ECO:0000313" key="4">
    <source>
        <dbReference type="EMBL" id="KAF6163250.1"/>
    </source>
</evidence>
<dbReference type="OrthoDB" id="656845at2759"/>
<organism evidence="4 5">
    <name type="scientific">Kingdonia uniflora</name>
    <dbReference type="NCBI Taxonomy" id="39325"/>
    <lineage>
        <taxon>Eukaryota</taxon>
        <taxon>Viridiplantae</taxon>
        <taxon>Streptophyta</taxon>
        <taxon>Embryophyta</taxon>
        <taxon>Tracheophyta</taxon>
        <taxon>Spermatophyta</taxon>
        <taxon>Magnoliopsida</taxon>
        <taxon>Ranunculales</taxon>
        <taxon>Circaeasteraceae</taxon>
        <taxon>Kingdonia</taxon>
    </lineage>
</organism>
<keyword evidence="3" id="KW-0812">Transmembrane</keyword>
<dbReference type="PANTHER" id="PTHR36143:SF4">
    <property type="entry name" value="OS08G0177500 PROTEIN"/>
    <property type="match status" value="1"/>
</dbReference>
<reference evidence="4 5" key="1">
    <citation type="journal article" date="2020" name="IScience">
        <title>Genome Sequencing of the Endangered Kingdonia uniflora (Circaeasteraceae, Ranunculales) Reveals Potential Mechanisms of Evolutionary Specialization.</title>
        <authorList>
            <person name="Sun Y."/>
            <person name="Deng T."/>
            <person name="Zhang A."/>
            <person name="Moore M.J."/>
            <person name="Landis J.B."/>
            <person name="Lin N."/>
            <person name="Zhang H."/>
            <person name="Zhang X."/>
            <person name="Huang J."/>
            <person name="Zhang X."/>
            <person name="Sun H."/>
            <person name="Wang H."/>
        </authorList>
    </citation>
    <scope>NUCLEOTIDE SEQUENCE [LARGE SCALE GENOMIC DNA]</scope>
    <source>
        <strain evidence="4">TB1705</strain>
        <tissue evidence="4">Leaf</tissue>
    </source>
</reference>
<feature type="compositionally biased region" description="Polar residues" evidence="2">
    <location>
        <begin position="181"/>
        <end position="196"/>
    </location>
</feature>
<feature type="region of interest" description="Disordered" evidence="2">
    <location>
        <begin position="181"/>
        <end position="200"/>
    </location>
</feature>
<protein>
    <recommendedName>
        <fullName evidence="6">Micronuclear linker histone polyprotein-like protein</fullName>
    </recommendedName>
</protein>
<dbReference type="AlphaFoldDB" id="A0A7J7N8A1"/>
<dbReference type="Proteomes" id="UP000541444">
    <property type="component" value="Unassembled WGS sequence"/>
</dbReference>
<comment type="caution">
    <text evidence="4">The sequence shown here is derived from an EMBL/GenBank/DDBJ whole genome shotgun (WGS) entry which is preliminary data.</text>
</comment>
<feature type="compositionally biased region" description="Basic and acidic residues" evidence="2">
    <location>
        <begin position="238"/>
        <end position="269"/>
    </location>
</feature>
<feature type="compositionally biased region" description="Basic and acidic residues" evidence="2">
    <location>
        <begin position="349"/>
        <end position="358"/>
    </location>
</feature>
<keyword evidence="1" id="KW-0175">Coiled coil</keyword>
<evidence type="ECO:0000256" key="2">
    <source>
        <dbReference type="SAM" id="MobiDB-lite"/>
    </source>
</evidence>
<gene>
    <name evidence="4" type="ORF">GIB67_025114</name>
</gene>
<evidence type="ECO:0000313" key="5">
    <source>
        <dbReference type="Proteomes" id="UP000541444"/>
    </source>
</evidence>
<dbReference type="EMBL" id="JACGCM010000999">
    <property type="protein sequence ID" value="KAF6163250.1"/>
    <property type="molecule type" value="Genomic_DNA"/>
</dbReference>
<evidence type="ECO:0000256" key="1">
    <source>
        <dbReference type="SAM" id="Coils"/>
    </source>
</evidence>
<evidence type="ECO:0000256" key="3">
    <source>
        <dbReference type="SAM" id="Phobius"/>
    </source>
</evidence>
<name>A0A7J7N8A1_9MAGN</name>
<feature type="region of interest" description="Disordered" evidence="2">
    <location>
        <begin position="349"/>
        <end position="400"/>
    </location>
</feature>
<feature type="compositionally biased region" description="Basic and acidic residues" evidence="2">
    <location>
        <begin position="503"/>
        <end position="512"/>
    </location>
</feature>